<evidence type="ECO:0000313" key="5">
    <source>
        <dbReference type="EMBL" id="KAF9465995.1"/>
    </source>
</evidence>
<feature type="domain" description="Yeast cell wall synthesis Kre9/Knh1-like N-terminal" evidence="4">
    <location>
        <begin position="32"/>
        <end position="125"/>
    </location>
</feature>
<protein>
    <recommendedName>
        <fullName evidence="4">Yeast cell wall synthesis Kre9/Knh1-like N-terminal domain-containing protein</fullName>
    </recommendedName>
</protein>
<feature type="chain" id="PRO_5040357331" description="Yeast cell wall synthesis Kre9/Knh1-like N-terminal domain-containing protein" evidence="3">
    <location>
        <begin position="26"/>
        <end position="224"/>
    </location>
</feature>
<evidence type="ECO:0000313" key="6">
    <source>
        <dbReference type="Proteomes" id="UP000807353"/>
    </source>
</evidence>
<gene>
    <name evidence="5" type="ORF">BDZ94DRAFT_1319956</name>
</gene>
<dbReference type="GO" id="GO:0042546">
    <property type="term" value="P:cell wall biogenesis"/>
    <property type="evidence" value="ECO:0007669"/>
    <property type="project" value="InterPro"/>
</dbReference>
<evidence type="ECO:0000256" key="2">
    <source>
        <dbReference type="SAM" id="MobiDB-lite"/>
    </source>
</evidence>
<organism evidence="5 6">
    <name type="scientific">Collybia nuda</name>
    <dbReference type="NCBI Taxonomy" id="64659"/>
    <lineage>
        <taxon>Eukaryota</taxon>
        <taxon>Fungi</taxon>
        <taxon>Dikarya</taxon>
        <taxon>Basidiomycota</taxon>
        <taxon>Agaricomycotina</taxon>
        <taxon>Agaricomycetes</taxon>
        <taxon>Agaricomycetidae</taxon>
        <taxon>Agaricales</taxon>
        <taxon>Tricholomatineae</taxon>
        <taxon>Clitocybaceae</taxon>
        <taxon>Collybia</taxon>
    </lineage>
</organism>
<dbReference type="GO" id="GO:0006078">
    <property type="term" value="P:(1-&gt;6)-beta-D-glucan biosynthetic process"/>
    <property type="evidence" value="ECO:0007669"/>
    <property type="project" value="InterPro"/>
</dbReference>
<dbReference type="PANTHER" id="PTHR28154:SF1">
    <property type="entry name" value="CELL WALL SYNTHESIS PROTEIN KNH1-RELATED"/>
    <property type="match status" value="1"/>
</dbReference>
<dbReference type="PANTHER" id="PTHR28154">
    <property type="entry name" value="CELL WALL SYNTHESIS PROTEIN KNH1-RELATED"/>
    <property type="match status" value="1"/>
</dbReference>
<accession>A0A9P5YE44</accession>
<keyword evidence="6" id="KW-1185">Reference proteome</keyword>
<dbReference type="Pfam" id="PF10342">
    <property type="entry name" value="Kre9_KNH"/>
    <property type="match status" value="1"/>
</dbReference>
<dbReference type="Proteomes" id="UP000807353">
    <property type="component" value="Unassembled WGS sequence"/>
</dbReference>
<comment type="caution">
    <text evidence="5">The sequence shown here is derived from an EMBL/GenBank/DDBJ whole genome shotgun (WGS) entry which is preliminary data.</text>
</comment>
<evidence type="ECO:0000259" key="4">
    <source>
        <dbReference type="Pfam" id="PF10342"/>
    </source>
</evidence>
<dbReference type="InterPro" id="IPR018466">
    <property type="entry name" value="Kre9/Knh1-like_N"/>
</dbReference>
<evidence type="ECO:0000256" key="1">
    <source>
        <dbReference type="ARBA" id="ARBA00022729"/>
    </source>
</evidence>
<sequence length="224" mass="24492">MCRISTGASWFLAFLVLTLFDPAISSVYPTEPVAATTFPTGQLATVKWKDDGHYPRLKDTGLMRIDLHNDLHEKNNTYVATLARQVDPVMQSYTLFIPPDLPTNRRYHMRFISFEPSLTIFTADFKLTKGAFLPVNLKPGDENSRIAGSTPTPVPNPNPASQPVSVTTIHANPLNGGTDSKDSVTHNAGGGLKKSSAKRVDRHGSLFKLAFVLWPAVVGFSLAI</sequence>
<feature type="region of interest" description="Disordered" evidence="2">
    <location>
        <begin position="171"/>
        <end position="196"/>
    </location>
</feature>
<feature type="signal peptide" evidence="3">
    <location>
        <begin position="1"/>
        <end position="25"/>
    </location>
</feature>
<dbReference type="AlphaFoldDB" id="A0A9P5YE44"/>
<proteinExistence type="predicted"/>
<name>A0A9P5YE44_9AGAR</name>
<dbReference type="EMBL" id="MU150244">
    <property type="protein sequence ID" value="KAF9465995.1"/>
    <property type="molecule type" value="Genomic_DNA"/>
</dbReference>
<evidence type="ECO:0000256" key="3">
    <source>
        <dbReference type="SAM" id="SignalP"/>
    </source>
</evidence>
<keyword evidence="1 3" id="KW-0732">Signal</keyword>
<dbReference type="OrthoDB" id="3250770at2759"/>
<reference evidence="5" key="1">
    <citation type="submission" date="2020-11" db="EMBL/GenBank/DDBJ databases">
        <authorList>
            <consortium name="DOE Joint Genome Institute"/>
            <person name="Ahrendt S."/>
            <person name="Riley R."/>
            <person name="Andreopoulos W."/>
            <person name="Labutti K."/>
            <person name="Pangilinan J."/>
            <person name="Ruiz-Duenas F.J."/>
            <person name="Barrasa J.M."/>
            <person name="Sanchez-Garcia M."/>
            <person name="Camarero S."/>
            <person name="Miyauchi S."/>
            <person name="Serrano A."/>
            <person name="Linde D."/>
            <person name="Babiker R."/>
            <person name="Drula E."/>
            <person name="Ayuso-Fernandez I."/>
            <person name="Pacheco R."/>
            <person name="Padilla G."/>
            <person name="Ferreira P."/>
            <person name="Barriuso J."/>
            <person name="Kellner H."/>
            <person name="Castanera R."/>
            <person name="Alfaro M."/>
            <person name="Ramirez L."/>
            <person name="Pisabarro A.G."/>
            <person name="Kuo A."/>
            <person name="Tritt A."/>
            <person name="Lipzen A."/>
            <person name="He G."/>
            <person name="Yan M."/>
            <person name="Ng V."/>
            <person name="Cullen D."/>
            <person name="Martin F."/>
            <person name="Rosso M.-N."/>
            <person name="Henrissat B."/>
            <person name="Hibbett D."/>
            <person name="Martinez A.T."/>
            <person name="Grigoriev I.V."/>
        </authorList>
    </citation>
    <scope>NUCLEOTIDE SEQUENCE</scope>
    <source>
        <strain evidence="5">CBS 247.69</strain>
    </source>
</reference>
<dbReference type="InterPro" id="IPR045328">
    <property type="entry name" value="Kre9/Knh1"/>
</dbReference>